<protein>
    <submittedName>
        <fullName evidence="3">Amidase</fullName>
    </submittedName>
</protein>
<sequence>MKLSEYSSYDGLGLAELVKRGEVTPRELTALASEAIRLVNPQLNVMAVSMQEQAEKESESILPDGPFAGVPFLTKDSTLHAAGVPLNSGSRLGEGMVYPYDSELMRRFRQAGLVTLGSTTAPEFGFNATTEAVLYGPTRNPWNPERSPGGSSGGSAAAVAAGIVPFAHANDGGGSIRIPASCNGLVGLKPTRGRTPNGPDSGEVLSGLGVQFAVTKTVRDAAALLDAVAGPDPGAYAWAERPGRPFSVEAAAAPGRLRIAWTAKPLSGTPVDAECLRVLHETVSLCEELGHELVEALPKVDYEALFVATMHIWVANTYHGIERLAKALNRTPSEHNLEATILKAYRHGASLSAHDLLTAIDISAKASRSVGRFFEQVDVLLSPTIASPPLPLGVLNANDPEVDVRRWTEQVFTHAPFTSLFNTTGQPAISLPLGWSADGLPIGMQFAGRFADEATLLQLAGQLEAARPWSHRRPGVHAASMQ</sequence>
<reference evidence="3 4" key="1">
    <citation type="submission" date="2014-06" db="EMBL/GenBank/DDBJ databases">
        <title>Draft genome sequence of Paenibacillus sp. MSt1.</title>
        <authorList>
            <person name="Aw Y.K."/>
            <person name="Ong K.S."/>
            <person name="Gan H.M."/>
            <person name="Lee S.M."/>
        </authorList>
    </citation>
    <scope>NUCLEOTIDE SEQUENCE [LARGE SCALE GENOMIC DNA]</scope>
    <source>
        <strain evidence="3 4">MSt1</strain>
    </source>
</reference>
<dbReference type="InterPro" id="IPR020556">
    <property type="entry name" value="Amidase_CS"/>
</dbReference>
<dbReference type="InterPro" id="IPR000120">
    <property type="entry name" value="Amidase"/>
</dbReference>
<name>A0A081PA84_9BACL</name>
<evidence type="ECO:0000259" key="2">
    <source>
        <dbReference type="Pfam" id="PF01425"/>
    </source>
</evidence>
<dbReference type="InterPro" id="IPR036928">
    <property type="entry name" value="AS_sf"/>
</dbReference>
<organism evidence="3 4">
    <name type="scientific">Paenibacillus tyrfis</name>
    <dbReference type="NCBI Taxonomy" id="1501230"/>
    <lineage>
        <taxon>Bacteria</taxon>
        <taxon>Bacillati</taxon>
        <taxon>Bacillota</taxon>
        <taxon>Bacilli</taxon>
        <taxon>Bacillales</taxon>
        <taxon>Paenibacillaceae</taxon>
        <taxon>Paenibacillus</taxon>
    </lineage>
</organism>
<dbReference type="OrthoDB" id="9811471at2"/>
<dbReference type="Proteomes" id="UP000028123">
    <property type="component" value="Unassembled WGS sequence"/>
</dbReference>
<dbReference type="PANTHER" id="PTHR11895">
    <property type="entry name" value="TRANSAMIDASE"/>
    <property type="match status" value="1"/>
</dbReference>
<gene>
    <name evidence="3" type="ORF">ET33_13000</name>
</gene>
<dbReference type="eggNOG" id="COG0154">
    <property type="taxonomic scope" value="Bacteria"/>
</dbReference>
<dbReference type="InterPro" id="IPR023631">
    <property type="entry name" value="Amidase_dom"/>
</dbReference>
<proteinExistence type="inferred from homology"/>
<dbReference type="EMBL" id="JNVM01000002">
    <property type="protein sequence ID" value="KEQ27607.1"/>
    <property type="molecule type" value="Genomic_DNA"/>
</dbReference>
<accession>A0A081PA84</accession>
<feature type="domain" description="Amidase" evidence="2">
    <location>
        <begin position="27"/>
        <end position="457"/>
    </location>
</feature>
<dbReference type="Pfam" id="PF01425">
    <property type="entry name" value="Amidase"/>
    <property type="match status" value="1"/>
</dbReference>
<dbReference type="AlphaFoldDB" id="A0A081PA84"/>
<comment type="similarity">
    <text evidence="1">Belongs to the amidase family.</text>
</comment>
<dbReference type="PROSITE" id="PS00571">
    <property type="entry name" value="AMIDASES"/>
    <property type="match status" value="1"/>
</dbReference>
<dbReference type="PANTHER" id="PTHR11895:SF7">
    <property type="entry name" value="GLUTAMYL-TRNA(GLN) AMIDOTRANSFERASE SUBUNIT A, MITOCHONDRIAL"/>
    <property type="match status" value="1"/>
</dbReference>
<evidence type="ECO:0000313" key="3">
    <source>
        <dbReference type="EMBL" id="KEQ27607.1"/>
    </source>
</evidence>
<comment type="caution">
    <text evidence="3">The sequence shown here is derived from an EMBL/GenBank/DDBJ whole genome shotgun (WGS) entry which is preliminary data.</text>
</comment>
<dbReference type="GO" id="GO:0003824">
    <property type="term" value="F:catalytic activity"/>
    <property type="evidence" value="ECO:0007669"/>
    <property type="project" value="InterPro"/>
</dbReference>
<evidence type="ECO:0000256" key="1">
    <source>
        <dbReference type="ARBA" id="ARBA00009199"/>
    </source>
</evidence>
<evidence type="ECO:0000313" key="4">
    <source>
        <dbReference type="Proteomes" id="UP000028123"/>
    </source>
</evidence>
<dbReference type="SUPFAM" id="SSF75304">
    <property type="entry name" value="Amidase signature (AS) enzymes"/>
    <property type="match status" value="1"/>
</dbReference>
<keyword evidence="4" id="KW-1185">Reference proteome</keyword>
<dbReference type="Gene3D" id="3.90.1300.10">
    <property type="entry name" value="Amidase signature (AS) domain"/>
    <property type="match status" value="1"/>
</dbReference>